<feature type="transmembrane region" description="Helical" evidence="1">
    <location>
        <begin position="338"/>
        <end position="356"/>
    </location>
</feature>
<dbReference type="EMBL" id="SMSJ01000033">
    <property type="protein sequence ID" value="TDH60702.1"/>
    <property type="molecule type" value="Genomic_DNA"/>
</dbReference>
<dbReference type="Proteomes" id="UP000295096">
    <property type="component" value="Unassembled WGS sequence"/>
</dbReference>
<keyword evidence="1" id="KW-1133">Transmembrane helix</keyword>
<protein>
    <recommendedName>
        <fullName evidence="4">Glycosyltransferase RgtA/B/C/D-like domain-containing protein</fullName>
    </recommendedName>
</protein>
<feature type="transmembrane region" description="Helical" evidence="1">
    <location>
        <begin position="306"/>
        <end position="326"/>
    </location>
</feature>
<sequence length="469" mass="48651">MARPAAGPAGLALGLVSLAAIAAHALLLPLGGWRPDEFLQFAQHGQSGWAQVAERILGWSPRPVSEVLLFAYSRLVAWQDVPGIVPVLAAAWGGALLLLLAAARNARLSLATPLALFAAALLLARPGEMWFWPAASLAYLPAFAGMGAAALLLIGRGHPAALCAALLLTAGSVEMGAVFVLLLGLAQLARLAAARRLPASARWLAPQAPAWAWLLPALLAGGVLLVLALNRAAAAHEVLLPGPAAGSTAAGLLAGLPDWAWSALGLQRQNGRVGNLPLGITLKLALLAGFWTLLPAPATRSARLSALLAALALLGTALVSVAMAHRQFGLLCCERHEALRQGMFAVALLCLAAALPAPSRAAELARRLGPLLAAIGLGTALWLRLPALRADFALIDPAVRTRAANWASGRAADDAMDYRNEPVARLAGGWGLVPGPHLRPDHGGALPAGLHWHAFAILLFFDKLKLRSP</sequence>
<gene>
    <name evidence="2" type="ORF">E2C06_20830</name>
</gene>
<proteinExistence type="predicted"/>
<keyword evidence="1" id="KW-0472">Membrane</keyword>
<keyword evidence="3" id="KW-1185">Reference proteome</keyword>
<reference evidence="2 3" key="1">
    <citation type="journal article" date="2016" name="J. Microbiol.">
        <title>Dankookia rubra gen. nov., sp. nov., an alphaproteobacterium isolated from sediment of a shallow stream.</title>
        <authorList>
            <person name="Kim W.H."/>
            <person name="Kim D.H."/>
            <person name="Kang K."/>
            <person name="Ahn T.Y."/>
        </authorList>
    </citation>
    <scope>NUCLEOTIDE SEQUENCE [LARGE SCALE GENOMIC DNA]</scope>
    <source>
        <strain evidence="2 3">JCM30602</strain>
    </source>
</reference>
<dbReference type="OrthoDB" id="7249278at2"/>
<evidence type="ECO:0008006" key="4">
    <source>
        <dbReference type="Google" id="ProtNLM"/>
    </source>
</evidence>
<evidence type="ECO:0000313" key="3">
    <source>
        <dbReference type="Proteomes" id="UP000295096"/>
    </source>
</evidence>
<organism evidence="2 3">
    <name type="scientific">Dankookia rubra</name>
    <dbReference type="NCBI Taxonomy" id="1442381"/>
    <lineage>
        <taxon>Bacteria</taxon>
        <taxon>Pseudomonadati</taxon>
        <taxon>Pseudomonadota</taxon>
        <taxon>Alphaproteobacteria</taxon>
        <taxon>Acetobacterales</taxon>
        <taxon>Roseomonadaceae</taxon>
        <taxon>Dankookia</taxon>
    </lineage>
</organism>
<comment type="caution">
    <text evidence="2">The sequence shown here is derived from an EMBL/GenBank/DDBJ whole genome shotgun (WGS) entry which is preliminary data.</text>
</comment>
<name>A0A4R5QC57_9PROT</name>
<feature type="transmembrane region" description="Helical" evidence="1">
    <location>
        <begin position="276"/>
        <end position="294"/>
    </location>
</feature>
<dbReference type="AlphaFoldDB" id="A0A4R5QC57"/>
<feature type="transmembrane region" description="Helical" evidence="1">
    <location>
        <begin position="130"/>
        <end position="154"/>
    </location>
</feature>
<feature type="transmembrane region" description="Helical" evidence="1">
    <location>
        <begin position="238"/>
        <end position="256"/>
    </location>
</feature>
<dbReference type="RefSeq" id="WP_133290542.1">
    <property type="nucleotide sequence ID" value="NZ_SMSJ01000033.1"/>
</dbReference>
<keyword evidence="1" id="KW-0812">Transmembrane</keyword>
<feature type="transmembrane region" description="Helical" evidence="1">
    <location>
        <begin position="83"/>
        <end position="101"/>
    </location>
</feature>
<feature type="transmembrane region" description="Helical" evidence="1">
    <location>
        <begin position="210"/>
        <end position="229"/>
    </location>
</feature>
<feature type="transmembrane region" description="Helical" evidence="1">
    <location>
        <begin position="108"/>
        <end position="124"/>
    </location>
</feature>
<accession>A0A4R5QC57</accession>
<feature type="transmembrane region" description="Helical" evidence="1">
    <location>
        <begin position="368"/>
        <end position="385"/>
    </location>
</feature>
<evidence type="ECO:0000313" key="2">
    <source>
        <dbReference type="EMBL" id="TDH60702.1"/>
    </source>
</evidence>
<feature type="transmembrane region" description="Helical" evidence="1">
    <location>
        <begin position="161"/>
        <end position="190"/>
    </location>
</feature>
<evidence type="ECO:0000256" key="1">
    <source>
        <dbReference type="SAM" id="Phobius"/>
    </source>
</evidence>